<evidence type="ECO:0000256" key="4">
    <source>
        <dbReference type="ARBA" id="ARBA00012030"/>
    </source>
</evidence>
<comment type="subcellular location">
    <subcellularLocation>
        <location evidence="8">Cytoplasm</location>
    </subcellularLocation>
</comment>
<dbReference type="RefSeq" id="WP_246049698.1">
    <property type="nucleotide sequence ID" value="NZ_CP034412.1"/>
</dbReference>
<feature type="active site" description="Proton acceptor" evidence="8 9">
    <location>
        <position position="98"/>
    </location>
</feature>
<dbReference type="Gene3D" id="3.40.470.10">
    <property type="entry name" value="Uracil-DNA glycosylase-like domain"/>
    <property type="match status" value="1"/>
</dbReference>
<dbReference type="GO" id="GO:0004844">
    <property type="term" value="F:uracil DNA N-glycosylase activity"/>
    <property type="evidence" value="ECO:0007669"/>
    <property type="project" value="UniProtKB-UniRule"/>
</dbReference>
<dbReference type="Proteomes" id="UP000307000">
    <property type="component" value="Chromosome"/>
</dbReference>
<dbReference type="NCBIfam" id="NF003592">
    <property type="entry name" value="PRK05254.1-5"/>
    <property type="match status" value="1"/>
</dbReference>
<organism evidence="12 13">
    <name type="scientific">Glutamicibacter creatinolyticus</name>
    <dbReference type="NCBI Taxonomy" id="162496"/>
    <lineage>
        <taxon>Bacteria</taxon>
        <taxon>Bacillati</taxon>
        <taxon>Actinomycetota</taxon>
        <taxon>Actinomycetes</taxon>
        <taxon>Micrococcales</taxon>
        <taxon>Micrococcaceae</taxon>
        <taxon>Glutamicibacter</taxon>
    </lineage>
</organism>
<keyword evidence="13" id="KW-1185">Reference proteome</keyword>
<name>A0A5B7WQR9_9MICC</name>
<keyword evidence="8" id="KW-0963">Cytoplasm</keyword>
<evidence type="ECO:0000256" key="9">
    <source>
        <dbReference type="PROSITE-ProRule" id="PRU10072"/>
    </source>
</evidence>
<dbReference type="EC" id="3.2.2.27" evidence="4 8"/>
<dbReference type="KEGG" id="gcr:GcLGCM259_0453"/>
<evidence type="ECO:0000256" key="5">
    <source>
        <dbReference type="ARBA" id="ARBA00022763"/>
    </source>
</evidence>
<dbReference type="PANTHER" id="PTHR11264">
    <property type="entry name" value="URACIL-DNA GLYCOSYLASE"/>
    <property type="match status" value="1"/>
</dbReference>
<dbReference type="SMART" id="SM00986">
    <property type="entry name" value="UDG"/>
    <property type="match status" value="1"/>
</dbReference>
<dbReference type="GO" id="GO:0097510">
    <property type="term" value="P:base-excision repair, AP site formation via deaminated base removal"/>
    <property type="evidence" value="ECO:0007669"/>
    <property type="project" value="TreeGrafter"/>
</dbReference>
<dbReference type="CDD" id="cd10027">
    <property type="entry name" value="UDG-F1-like"/>
    <property type="match status" value="1"/>
</dbReference>
<proteinExistence type="inferred from homology"/>
<dbReference type="AlphaFoldDB" id="A0A5B7WQR9"/>
<evidence type="ECO:0000256" key="7">
    <source>
        <dbReference type="ARBA" id="ARBA00023204"/>
    </source>
</evidence>
<evidence type="ECO:0000256" key="2">
    <source>
        <dbReference type="ARBA" id="ARBA00002631"/>
    </source>
</evidence>
<evidence type="ECO:0000256" key="10">
    <source>
        <dbReference type="RuleBase" id="RU003780"/>
    </source>
</evidence>
<accession>A0A5B7WQR9</accession>
<sequence length="257" mass="27902">MSFDQPALFAASAEPAAASFTPEDFPFFHGAAAMAETGVIDPSWVPTLLPLDHTLRTLARRLSERSLNGEQILPEPRLMLRALQLPVQRVKVLILGQDPYPTPSHPVGLSFSTDRQVRPLPRSLKNIYRELEDDLGVAPAVHGDLSAWQEQGVMLLNQTLSVGAGQAGSHQKLGWDAVTNAVITTLNRRTPAVVAILWGAHAQKLAPAMPAMVQLRSAHPSPLSASRGFFGSRPFSAVNRELQQLGLQPVDWQLPPA</sequence>
<dbReference type="GO" id="GO:0005737">
    <property type="term" value="C:cytoplasm"/>
    <property type="evidence" value="ECO:0007669"/>
    <property type="project" value="UniProtKB-SubCell"/>
</dbReference>
<keyword evidence="6 8" id="KW-0378">Hydrolase</keyword>
<keyword evidence="5 8" id="KW-0227">DNA damage</keyword>
<dbReference type="EMBL" id="CP034412">
    <property type="protein sequence ID" value="QCY46219.1"/>
    <property type="molecule type" value="Genomic_DNA"/>
</dbReference>
<dbReference type="PROSITE" id="PS00130">
    <property type="entry name" value="U_DNA_GLYCOSYLASE"/>
    <property type="match status" value="1"/>
</dbReference>
<dbReference type="PANTHER" id="PTHR11264:SF0">
    <property type="entry name" value="URACIL-DNA GLYCOSYLASE"/>
    <property type="match status" value="1"/>
</dbReference>
<dbReference type="InterPro" id="IPR018085">
    <property type="entry name" value="Ura-DNA_Glyclase_AS"/>
</dbReference>
<dbReference type="HAMAP" id="MF_00148">
    <property type="entry name" value="UDG"/>
    <property type="match status" value="1"/>
</dbReference>
<evidence type="ECO:0000313" key="12">
    <source>
        <dbReference type="EMBL" id="QCY46219.1"/>
    </source>
</evidence>
<evidence type="ECO:0000313" key="13">
    <source>
        <dbReference type="Proteomes" id="UP000307000"/>
    </source>
</evidence>
<dbReference type="Pfam" id="PF03167">
    <property type="entry name" value="UDG"/>
    <property type="match status" value="1"/>
</dbReference>
<feature type="domain" description="Uracil-DNA glycosylase-like" evidence="11">
    <location>
        <begin position="83"/>
        <end position="242"/>
    </location>
</feature>
<comment type="catalytic activity">
    <reaction evidence="1 8 10">
        <text>Hydrolyzes single-stranded DNA or mismatched double-stranded DNA and polynucleotides, releasing free uracil.</text>
        <dbReference type="EC" id="3.2.2.27"/>
    </reaction>
</comment>
<evidence type="ECO:0000256" key="1">
    <source>
        <dbReference type="ARBA" id="ARBA00001400"/>
    </source>
</evidence>
<keyword evidence="7 8" id="KW-0234">DNA repair</keyword>
<dbReference type="NCBIfam" id="TIGR00628">
    <property type="entry name" value="ung"/>
    <property type="match status" value="1"/>
</dbReference>
<comment type="function">
    <text evidence="2 8 10">Excises uracil residues from the DNA which can arise as a result of misincorporation of dUMP residues by DNA polymerase or due to deamination of cytosine.</text>
</comment>
<gene>
    <name evidence="8 12" type="primary">ung</name>
    <name evidence="12" type="ORF">GcLGCM259_0453</name>
</gene>
<dbReference type="InterPro" id="IPR002043">
    <property type="entry name" value="UDG_fam1"/>
</dbReference>
<dbReference type="NCBIfam" id="NF003588">
    <property type="entry name" value="PRK05254.1-1"/>
    <property type="match status" value="1"/>
</dbReference>
<protein>
    <recommendedName>
        <fullName evidence="4 8">Uracil-DNA glycosylase</fullName>
        <shortName evidence="8">UDG</shortName>
        <ecNumber evidence="4 8">3.2.2.27</ecNumber>
    </recommendedName>
</protein>
<reference evidence="12 13" key="1">
    <citation type="submission" date="2018-12" db="EMBL/GenBank/DDBJ databases">
        <title>Complete Genome Sequence of Glutamicibacter creatinolyticus strain LGCM259,isolated from an abscess of a 12-year-old mare in Italy.</title>
        <authorList>
            <person name="Santos R.G."/>
            <person name="Silva A.L."/>
            <person name="Seyffert N."/>
            <person name="Castro T.L.P."/>
            <person name="Attili A.R."/>
            <person name="Rifici C."/>
            <person name="Mazzullo G."/>
            <person name="Brenig B."/>
            <person name="Venanzi F."/>
            <person name="Azevedo V."/>
        </authorList>
    </citation>
    <scope>NUCLEOTIDE SEQUENCE [LARGE SCALE GENOMIC DNA]</scope>
    <source>
        <strain evidence="12 13">LGCM 259</strain>
    </source>
</reference>
<dbReference type="SUPFAM" id="SSF52141">
    <property type="entry name" value="Uracil-DNA glycosylase-like"/>
    <property type="match status" value="1"/>
</dbReference>
<dbReference type="InterPro" id="IPR005122">
    <property type="entry name" value="Uracil-DNA_glycosylase-like"/>
</dbReference>
<dbReference type="InterPro" id="IPR036895">
    <property type="entry name" value="Uracil-DNA_glycosylase-like_sf"/>
</dbReference>
<dbReference type="SMART" id="SM00987">
    <property type="entry name" value="UreE_C"/>
    <property type="match status" value="1"/>
</dbReference>
<evidence type="ECO:0000256" key="6">
    <source>
        <dbReference type="ARBA" id="ARBA00022801"/>
    </source>
</evidence>
<evidence type="ECO:0000256" key="3">
    <source>
        <dbReference type="ARBA" id="ARBA00008184"/>
    </source>
</evidence>
<comment type="similarity">
    <text evidence="3 8 10">Belongs to the uracil-DNA glycosylase (UDG) superfamily. UNG family.</text>
</comment>
<evidence type="ECO:0000259" key="11">
    <source>
        <dbReference type="SMART" id="SM00986"/>
    </source>
</evidence>
<evidence type="ECO:0000256" key="8">
    <source>
        <dbReference type="HAMAP-Rule" id="MF_00148"/>
    </source>
</evidence>